<dbReference type="InterPro" id="IPR043504">
    <property type="entry name" value="Peptidase_S1_PA_chymotrypsin"/>
</dbReference>
<keyword evidence="3" id="KW-1185">Reference proteome</keyword>
<dbReference type="Gene3D" id="2.40.10.10">
    <property type="entry name" value="Trypsin-like serine proteases"/>
    <property type="match status" value="2"/>
</dbReference>
<gene>
    <name evidence="2" type="ORF">J2S43_002450</name>
</gene>
<dbReference type="Proteomes" id="UP001240984">
    <property type="component" value="Unassembled WGS sequence"/>
</dbReference>
<dbReference type="Pfam" id="PF13365">
    <property type="entry name" value="Trypsin_2"/>
    <property type="match status" value="1"/>
</dbReference>
<evidence type="ECO:0000313" key="2">
    <source>
        <dbReference type="EMBL" id="MDP9793938.1"/>
    </source>
</evidence>
<dbReference type="EMBL" id="JAUSRA010000001">
    <property type="protein sequence ID" value="MDP9793938.1"/>
    <property type="molecule type" value="Genomic_DNA"/>
</dbReference>
<dbReference type="SUPFAM" id="SSF50494">
    <property type="entry name" value="Trypsin-like serine proteases"/>
    <property type="match status" value="1"/>
</dbReference>
<sequence length="280" mass="29012">MQLRRALALGAAAVAAVLFGPSIPAKAAPAAPPLIAPAAATLASTISLSNCSASLVRYPTSAAGDRAMMLTNGHCYEGGFINSGTVLRNVASTRQGTLLDASGASLGRVRADLVLYATMTGTDVTLYRLNTTFAALRSQYGATPLTISGTRTAAGTSMSIPSGYWKRVWNCAVDGFVPTVREDQWSWRDSIRYNAGCDTIGGSSGSPIVDDATGAVIGVNNTGNESGGRCTLNNPCEVASNGTVTVLPGRGYGQQTYWFTTCLTSARVIDLTISGCLLPR</sequence>
<evidence type="ECO:0000256" key="1">
    <source>
        <dbReference type="SAM" id="SignalP"/>
    </source>
</evidence>
<protein>
    <recommendedName>
        <fullName evidence="4">Serine protease</fullName>
    </recommendedName>
</protein>
<feature type="chain" id="PRO_5047414156" description="Serine protease" evidence="1">
    <location>
        <begin position="28"/>
        <end position="280"/>
    </location>
</feature>
<name>A0ABT9MRP4_9ACTN</name>
<keyword evidence="1" id="KW-0732">Signal</keyword>
<comment type="caution">
    <text evidence="2">The sequence shown here is derived from an EMBL/GenBank/DDBJ whole genome shotgun (WGS) entry which is preliminary data.</text>
</comment>
<organism evidence="2 3">
    <name type="scientific">Catenuloplanes nepalensis</name>
    <dbReference type="NCBI Taxonomy" id="587533"/>
    <lineage>
        <taxon>Bacteria</taxon>
        <taxon>Bacillati</taxon>
        <taxon>Actinomycetota</taxon>
        <taxon>Actinomycetes</taxon>
        <taxon>Micromonosporales</taxon>
        <taxon>Micromonosporaceae</taxon>
        <taxon>Catenuloplanes</taxon>
    </lineage>
</organism>
<reference evidence="2 3" key="1">
    <citation type="submission" date="2023-07" db="EMBL/GenBank/DDBJ databases">
        <title>Sequencing the genomes of 1000 actinobacteria strains.</title>
        <authorList>
            <person name="Klenk H.-P."/>
        </authorList>
    </citation>
    <scope>NUCLEOTIDE SEQUENCE [LARGE SCALE GENOMIC DNA]</scope>
    <source>
        <strain evidence="2 3">DSM 44710</strain>
    </source>
</reference>
<accession>A0ABT9MRP4</accession>
<dbReference type="InterPro" id="IPR009003">
    <property type="entry name" value="Peptidase_S1_PA"/>
</dbReference>
<proteinExistence type="predicted"/>
<evidence type="ECO:0000313" key="3">
    <source>
        <dbReference type="Proteomes" id="UP001240984"/>
    </source>
</evidence>
<dbReference type="RefSeq" id="WP_306829035.1">
    <property type="nucleotide sequence ID" value="NZ_JAUSRA010000001.1"/>
</dbReference>
<feature type="signal peptide" evidence="1">
    <location>
        <begin position="1"/>
        <end position="27"/>
    </location>
</feature>
<evidence type="ECO:0008006" key="4">
    <source>
        <dbReference type="Google" id="ProtNLM"/>
    </source>
</evidence>